<evidence type="ECO:0000313" key="2">
    <source>
        <dbReference type="Proteomes" id="UP001597185"/>
    </source>
</evidence>
<accession>A0ABD6BZC7</accession>
<proteinExistence type="predicted"/>
<dbReference type="EMBL" id="JBHUDB010000002">
    <property type="protein sequence ID" value="MFD1570235.1"/>
    <property type="molecule type" value="Genomic_DNA"/>
</dbReference>
<keyword evidence="2" id="KW-1185">Reference proteome</keyword>
<dbReference type="AlphaFoldDB" id="A0ABD6BZC7"/>
<reference evidence="1 2" key="1">
    <citation type="journal article" date="2019" name="Int. J. Syst. Evol. Microbiol.">
        <title>The Global Catalogue of Microorganisms (GCM) 10K type strain sequencing project: providing services to taxonomists for standard genome sequencing and annotation.</title>
        <authorList>
            <consortium name="The Broad Institute Genomics Platform"/>
            <consortium name="The Broad Institute Genome Sequencing Center for Infectious Disease"/>
            <person name="Wu L."/>
            <person name="Ma J."/>
        </authorList>
    </citation>
    <scope>NUCLEOTIDE SEQUENCE [LARGE SCALE GENOMIC DNA]</scope>
    <source>
        <strain evidence="1 2">CGMCC 1.12689</strain>
    </source>
</reference>
<organism evidence="1 2">
    <name type="scientific">Halorubrum laminariae</name>
    <dbReference type="NCBI Taxonomy" id="1433523"/>
    <lineage>
        <taxon>Archaea</taxon>
        <taxon>Methanobacteriati</taxon>
        <taxon>Methanobacteriota</taxon>
        <taxon>Stenosarchaea group</taxon>
        <taxon>Halobacteria</taxon>
        <taxon>Halobacteriales</taxon>
        <taxon>Haloferacaceae</taxon>
        <taxon>Halorubrum</taxon>
    </lineage>
</organism>
<gene>
    <name evidence="1" type="ORF">ACFR9T_06490</name>
</gene>
<name>A0ABD6BZC7_9EURY</name>
<comment type="caution">
    <text evidence="1">The sequence shown here is derived from an EMBL/GenBank/DDBJ whole genome shotgun (WGS) entry which is preliminary data.</text>
</comment>
<sequence length="247" mass="28527">MDATHRADADAPTPANRTLEIGCLPDEFGILLPDSSGFSIRKQAGMSCRKLQLDGQFLPLKRPQINRGFPDWFPQNDDTLPPGDSHPVTKYDLETIPERDYHTLPDWVKVRPLVAFHNFEEFSYWLDSVWFYGRNDLIEEVRKWNYDPSGHLLDRTMTETWDSLDDIWAAIEAELAFTFDEFDYFDHVTSSKSDTDLPLDPDVHQTPCEGVKWITLTGTKYYDGKPLCPWAEELKGETVMLLYPNCE</sequence>
<evidence type="ECO:0000313" key="1">
    <source>
        <dbReference type="EMBL" id="MFD1570235.1"/>
    </source>
</evidence>
<dbReference type="Proteomes" id="UP001597185">
    <property type="component" value="Unassembled WGS sequence"/>
</dbReference>
<dbReference type="RefSeq" id="WP_256418058.1">
    <property type="nucleotide sequence ID" value="NZ_JANHDL010000004.1"/>
</dbReference>
<protein>
    <submittedName>
        <fullName evidence="1">Uncharacterized protein</fullName>
    </submittedName>
</protein>